<keyword evidence="3" id="KW-1185">Reference proteome</keyword>
<dbReference type="PANTHER" id="PTHR14087">
    <property type="entry name" value="THYMOCYTE NUCLEAR PROTEIN 1"/>
    <property type="match status" value="1"/>
</dbReference>
<dbReference type="AlphaFoldDB" id="A0A4Z0LXX4"/>
<reference evidence="2 3" key="1">
    <citation type="submission" date="2019-04" db="EMBL/GenBank/DDBJ databases">
        <title>Taxonomy of novel Haliea sp. from mangrove soil of West Coast of India.</title>
        <authorList>
            <person name="Verma A."/>
            <person name="Kumar P."/>
            <person name="Krishnamurthi S."/>
        </authorList>
    </citation>
    <scope>NUCLEOTIDE SEQUENCE [LARGE SCALE GENOMIC DNA]</scope>
    <source>
        <strain evidence="2 3">SAOS-164</strain>
    </source>
</reference>
<dbReference type="RefSeq" id="WP_135445618.1">
    <property type="nucleotide sequence ID" value="NZ_SRLE01000011.1"/>
</dbReference>
<evidence type="ECO:0000259" key="1">
    <source>
        <dbReference type="Pfam" id="PF01878"/>
    </source>
</evidence>
<dbReference type="PANTHER" id="PTHR14087:SF7">
    <property type="entry name" value="THYMOCYTE NUCLEAR PROTEIN 1"/>
    <property type="match status" value="1"/>
</dbReference>
<dbReference type="EMBL" id="SRLE01000011">
    <property type="protein sequence ID" value="TGD72129.1"/>
    <property type="molecule type" value="Genomic_DNA"/>
</dbReference>
<proteinExistence type="predicted"/>
<organism evidence="2 3">
    <name type="scientific">Mangrovimicrobium sediminis</name>
    <dbReference type="NCBI Taxonomy" id="2562682"/>
    <lineage>
        <taxon>Bacteria</taxon>
        <taxon>Pseudomonadati</taxon>
        <taxon>Pseudomonadota</taxon>
        <taxon>Gammaproteobacteria</taxon>
        <taxon>Cellvibrionales</taxon>
        <taxon>Halieaceae</taxon>
        <taxon>Mangrovimicrobium</taxon>
    </lineage>
</organism>
<dbReference type="SUPFAM" id="SSF88697">
    <property type="entry name" value="PUA domain-like"/>
    <property type="match status" value="1"/>
</dbReference>
<dbReference type="InterPro" id="IPR047197">
    <property type="entry name" value="THYN1-like_EVE"/>
</dbReference>
<sequence length="153" mass="17236">MNYWLFKSEPDEYSIDDLFAEADGSGRWDGIRNYQARNLLRDAVSEGDQVLFYHSSCKVPGVAGTARVVRAAYPDPAQFDTHSPYHDPKSTAEAPRWFCVDIAPLARFDEVLPLARLKQEPALEDMVLLRQGRLSVQPVTAAQWRAVTRLAQA</sequence>
<dbReference type="InterPro" id="IPR015947">
    <property type="entry name" value="PUA-like_sf"/>
</dbReference>
<accession>A0A4Z0LXX4</accession>
<name>A0A4Z0LXX4_9GAMM</name>
<feature type="domain" description="EVE" evidence="1">
    <location>
        <begin position="2"/>
        <end position="149"/>
    </location>
</feature>
<dbReference type="Gene3D" id="3.10.590.10">
    <property type="entry name" value="ph1033 like domains"/>
    <property type="match status" value="1"/>
</dbReference>
<comment type="caution">
    <text evidence="2">The sequence shown here is derived from an EMBL/GenBank/DDBJ whole genome shotgun (WGS) entry which is preliminary data.</text>
</comment>
<dbReference type="OrthoDB" id="9791347at2"/>
<gene>
    <name evidence="2" type="ORF">E4634_15770</name>
</gene>
<dbReference type="Pfam" id="PF01878">
    <property type="entry name" value="EVE"/>
    <property type="match status" value="1"/>
</dbReference>
<evidence type="ECO:0000313" key="2">
    <source>
        <dbReference type="EMBL" id="TGD72129.1"/>
    </source>
</evidence>
<evidence type="ECO:0000313" key="3">
    <source>
        <dbReference type="Proteomes" id="UP000298050"/>
    </source>
</evidence>
<dbReference type="CDD" id="cd21133">
    <property type="entry name" value="EVE"/>
    <property type="match status" value="1"/>
</dbReference>
<dbReference type="InterPro" id="IPR002740">
    <property type="entry name" value="EVE_domain"/>
</dbReference>
<dbReference type="Proteomes" id="UP000298050">
    <property type="component" value="Unassembled WGS sequence"/>
</dbReference>
<dbReference type="InterPro" id="IPR052181">
    <property type="entry name" value="5hmC_binding"/>
</dbReference>
<protein>
    <submittedName>
        <fullName evidence="2">EVE domain-containing protein</fullName>
    </submittedName>
</protein>